<proteinExistence type="predicted"/>
<evidence type="ECO:0000313" key="2">
    <source>
        <dbReference type="EMBL" id="VFK27198.1"/>
    </source>
</evidence>
<evidence type="ECO:0000313" key="3">
    <source>
        <dbReference type="EMBL" id="VFK75088.1"/>
    </source>
</evidence>
<reference evidence="1" key="1">
    <citation type="submission" date="2019-02" db="EMBL/GenBank/DDBJ databases">
        <authorList>
            <person name="Gruber-Vodicka R. H."/>
            <person name="Seah K. B. B."/>
        </authorList>
    </citation>
    <scope>NUCLEOTIDE SEQUENCE</scope>
    <source>
        <strain evidence="1">BECK_BZ197</strain>
        <strain evidence="3">BECK_BZ198</strain>
        <strain evidence="2">BECK_BZ199</strain>
    </source>
</reference>
<dbReference type="EMBL" id="CAADFQ010000002">
    <property type="protein sequence ID" value="VFK27198.1"/>
    <property type="molecule type" value="Genomic_DNA"/>
</dbReference>
<name>A0A450X9A0_9GAMM</name>
<dbReference type="EMBL" id="CAADGH010000015">
    <property type="protein sequence ID" value="VFK75088.1"/>
    <property type="molecule type" value="Genomic_DNA"/>
</dbReference>
<dbReference type="EMBL" id="CAADFO010000016">
    <property type="protein sequence ID" value="VFK25833.1"/>
    <property type="molecule type" value="Genomic_DNA"/>
</dbReference>
<sequence>MCPNEKKGTIERINGVHDIENLESYYKHRLFVEEGQAISPTVSAIASEALPQTNEPQPRISKEPLELDLFAKPSGK</sequence>
<gene>
    <name evidence="1" type="ORF">BECKMB1821G_GA0114241_101625</name>
    <name evidence="3" type="ORF">BECKMB1821H_GA0114242_101525</name>
    <name evidence="2" type="ORF">BECKMB1821I_GA0114274_100276</name>
</gene>
<accession>A0A450X9A0</accession>
<dbReference type="AlphaFoldDB" id="A0A450X9A0"/>
<protein>
    <submittedName>
        <fullName evidence="1">Uncharacterized protein</fullName>
    </submittedName>
</protein>
<organism evidence="1">
    <name type="scientific">Candidatus Kentrum sp. MB</name>
    <dbReference type="NCBI Taxonomy" id="2138164"/>
    <lineage>
        <taxon>Bacteria</taxon>
        <taxon>Pseudomonadati</taxon>
        <taxon>Pseudomonadota</taxon>
        <taxon>Gammaproteobacteria</taxon>
        <taxon>Candidatus Kentrum</taxon>
    </lineage>
</organism>
<evidence type="ECO:0000313" key="1">
    <source>
        <dbReference type="EMBL" id="VFK25833.1"/>
    </source>
</evidence>